<keyword evidence="2" id="KW-1133">Transmembrane helix</keyword>
<dbReference type="PROSITE" id="PS51257">
    <property type="entry name" value="PROKAR_LIPOPROTEIN"/>
    <property type="match status" value="1"/>
</dbReference>
<evidence type="ECO:0008006" key="5">
    <source>
        <dbReference type="Google" id="ProtNLM"/>
    </source>
</evidence>
<accession>A0AAU9AES0</accession>
<dbReference type="KEGG" id="lem:LEN_1160"/>
<sequence length="195" mass="21764">MWSHAKGLASKCTKHPTWVWLLVGVVLVAIGCSKPLYVRLSQDRQMRWQQVMQIEAQKQEAADRLAVKAKLDREQAIDFGRQLDSLTAFYETVITLLLGALAVVTALAVWTIKVVSKSQAEETARAAVIEILGGHDDFRQRLAKEVEVQLEFALDVVREQFASGGVPEDSVVTNPQARKEKGPKPHVVLRTRNPK</sequence>
<keyword evidence="2" id="KW-0812">Transmembrane</keyword>
<evidence type="ECO:0000256" key="2">
    <source>
        <dbReference type="SAM" id="Phobius"/>
    </source>
</evidence>
<dbReference type="EMBL" id="AP014940">
    <property type="protein sequence ID" value="BAV96647.1"/>
    <property type="molecule type" value="Genomic_DNA"/>
</dbReference>
<keyword evidence="2" id="KW-0472">Membrane</keyword>
<dbReference type="AlphaFoldDB" id="A0AAU9AES0"/>
<proteinExistence type="predicted"/>
<dbReference type="Proteomes" id="UP000218824">
    <property type="component" value="Chromosome"/>
</dbReference>
<evidence type="ECO:0000313" key="3">
    <source>
        <dbReference type="EMBL" id="BAV96647.1"/>
    </source>
</evidence>
<feature type="transmembrane region" description="Helical" evidence="2">
    <location>
        <begin position="88"/>
        <end position="110"/>
    </location>
</feature>
<feature type="region of interest" description="Disordered" evidence="1">
    <location>
        <begin position="166"/>
        <end position="195"/>
    </location>
</feature>
<gene>
    <name evidence="3" type="ORF">LEN_1160</name>
</gene>
<name>A0AAU9AES0_LYSEN</name>
<feature type="transmembrane region" description="Helical" evidence="2">
    <location>
        <begin position="18"/>
        <end position="37"/>
    </location>
</feature>
<protein>
    <recommendedName>
        <fullName evidence="5">Lipoprotein</fullName>
    </recommendedName>
</protein>
<evidence type="ECO:0000256" key="1">
    <source>
        <dbReference type="SAM" id="MobiDB-lite"/>
    </source>
</evidence>
<reference evidence="3 4" key="1">
    <citation type="journal article" date="2017" name="DNA Res.">
        <title>Complete genome sequence and expression profile of the commercial lytic enzyme producer Lysobacter enzymogenes M497-1.</title>
        <authorList>
            <person name="Takami H."/>
            <person name="Toyoda A."/>
            <person name="Uchiyama I."/>
            <person name="Itoh T."/>
            <person name="Takaki Y."/>
            <person name="Arai W."/>
            <person name="Nishi S."/>
            <person name="Kawai M."/>
            <person name="Shinya K."/>
            <person name="Ikeda H."/>
        </authorList>
    </citation>
    <scope>NUCLEOTIDE SEQUENCE [LARGE SCALE GENOMIC DNA]</scope>
    <source>
        <strain evidence="3 4">M497-1</strain>
    </source>
</reference>
<evidence type="ECO:0000313" key="4">
    <source>
        <dbReference type="Proteomes" id="UP000218824"/>
    </source>
</evidence>
<organism evidence="3 4">
    <name type="scientific">Lysobacter enzymogenes</name>
    <dbReference type="NCBI Taxonomy" id="69"/>
    <lineage>
        <taxon>Bacteria</taxon>
        <taxon>Pseudomonadati</taxon>
        <taxon>Pseudomonadota</taxon>
        <taxon>Gammaproteobacteria</taxon>
        <taxon>Lysobacterales</taxon>
        <taxon>Lysobacteraceae</taxon>
        <taxon>Lysobacter</taxon>
    </lineage>
</organism>